<dbReference type="eggNOG" id="ENOG5033NMQ">
    <property type="taxonomic scope" value="Bacteria"/>
</dbReference>
<protein>
    <recommendedName>
        <fullName evidence="4">AbiV family abortive infection protein</fullName>
    </recommendedName>
</protein>
<dbReference type="Pfam" id="PF18728">
    <property type="entry name" value="HEPN_AbiV"/>
    <property type="match status" value="1"/>
</dbReference>
<accession>F2IEA0</accession>
<dbReference type="InterPro" id="IPR030987">
    <property type="entry name" value="AbiV"/>
</dbReference>
<dbReference type="EMBL" id="CP002542">
    <property type="protein sequence ID" value="AEA42418.1"/>
    <property type="molecule type" value="Genomic_DNA"/>
</dbReference>
<dbReference type="NCBIfam" id="TIGR04498">
    <property type="entry name" value="AbiV_defense"/>
    <property type="match status" value="1"/>
</dbReference>
<dbReference type="RefSeq" id="WP_013685192.1">
    <property type="nucleotide sequence ID" value="NC_015321.1"/>
</dbReference>
<dbReference type="AlphaFoldDB" id="F2IEA0"/>
<evidence type="ECO:0000256" key="1">
    <source>
        <dbReference type="SAM" id="MobiDB-lite"/>
    </source>
</evidence>
<dbReference type="KEGG" id="fte:Fluta_0410"/>
<evidence type="ECO:0000313" key="2">
    <source>
        <dbReference type="EMBL" id="AEA42418.1"/>
    </source>
</evidence>
<name>F2IEA0_FLUTR</name>
<reference evidence="3" key="2">
    <citation type="submission" date="2011-02" db="EMBL/GenBank/DDBJ databases">
        <title>The complete genome of Fluviicola taffensis DSM 16823.</title>
        <authorList>
            <consortium name="US DOE Joint Genome Institute (JGI-PGF)"/>
            <person name="Lucas S."/>
            <person name="Copeland A."/>
            <person name="Lapidus A."/>
            <person name="Bruce D."/>
            <person name="Goodwin L."/>
            <person name="Pitluck S."/>
            <person name="Kyrpides N."/>
            <person name="Mavromatis K."/>
            <person name="Ivanova N."/>
            <person name="Mikhailova N."/>
            <person name="Pagani I."/>
            <person name="Chertkov O."/>
            <person name="Detter J.C."/>
            <person name="Han C."/>
            <person name="Tapia R."/>
            <person name="Land M."/>
            <person name="Hauser L."/>
            <person name="Markowitz V."/>
            <person name="Cheng J.-F."/>
            <person name="Hugenholtz P."/>
            <person name="Woyke T."/>
            <person name="Wu D."/>
            <person name="Tindall B."/>
            <person name="Pomrenke H.G."/>
            <person name="Brambilla E."/>
            <person name="Klenk H.-P."/>
            <person name="Eisen J.A."/>
        </authorList>
    </citation>
    <scope>NUCLEOTIDE SEQUENCE [LARGE SCALE GENOMIC DNA]</scope>
    <source>
        <strain evidence="3">DSM 16823 / RW262 / RW262</strain>
    </source>
</reference>
<dbReference type="STRING" id="755732.Fluta_0410"/>
<proteinExistence type="predicted"/>
<keyword evidence="3" id="KW-1185">Reference proteome</keyword>
<organism evidence="2 3">
    <name type="scientific">Fluviicola taffensis (strain DSM 16823 / NCIMB 13979 / RW262)</name>
    <dbReference type="NCBI Taxonomy" id="755732"/>
    <lineage>
        <taxon>Bacteria</taxon>
        <taxon>Pseudomonadati</taxon>
        <taxon>Bacteroidota</taxon>
        <taxon>Flavobacteriia</taxon>
        <taxon>Flavobacteriales</taxon>
        <taxon>Crocinitomicaceae</taxon>
        <taxon>Fluviicola</taxon>
    </lineage>
</organism>
<reference evidence="2 3" key="1">
    <citation type="journal article" date="2011" name="Stand. Genomic Sci.">
        <title>Complete genome sequence of the gliding freshwater bacterium Fluviicola taffensis type strain (RW262).</title>
        <authorList>
            <person name="Woyke T."/>
            <person name="Chertkov O."/>
            <person name="Lapidus A."/>
            <person name="Nolan M."/>
            <person name="Lucas S."/>
            <person name="Del Rio T.G."/>
            <person name="Tice H."/>
            <person name="Cheng J.F."/>
            <person name="Tapia R."/>
            <person name="Han C."/>
            <person name="Goodwin L."/>
            <person name="Pitluck S."/>
            <person name="Liolios K."/>
            <person name="Pagani I."/>
            <person name="Ivanova N."/>
            <person name="Huntemann M."/>
            <person name="Mavromatis K."/>
            <person name="Mikhailova N."/>
            <person name="Pati A."/>
            <person name="Chen A."/>
            <person name="Palaniappan K."/>
            <person name="Land M."/>
            <person name="Hauser L."/>
            <person name="Brambilla E.M."/>
            <person name="Rohde M."/>
            <person name="Mwirichia R."/>
            <person name="Sikorski J."/>
            <person name="Tindall B.J."/>
            <person name="Goker M."/>
            <person name="Bristow J."/>
            <person name="Eisen J.A."/>
            <person name="Markowitz V."/>
            <person name="Hugenholtz P."/>
            <person name="Klenk H.P."/>
            <person name="Kyrpides N.C."/>
        </authorList>
    </citation>
    <scope>NUCLEOTIDE SEQUENCE [LARGE SCALE GENOMIC DNA]</scope>
    <source>
        <strain evidence="3">DSM 16823 / RW262 / RW262</strain>
    </source>
</reference>
<feature type="region of interest" description="Disordered" evidence="1">
    <location>
        <begin position="232"/>
        <end position="255"/>
    </location>
</feature>
<evidence type="ECO:0000313" key="3">
    <source>
        <dbReference type="Proteomes" id="UP000007463"/>
    </source>
</evidence>
<dbReference type="OrthoDB" id="1420605at2"/>
<sequence>MGIERNFLKAMKADEYLEAAKKYFESAEMHKKSAEAASETGQYGIPVSLLILSTEQSISGILIYAQHFGFKLKDIPKIHLFFTDHIIKHNLASLISIMYPIMSLMMGLVEKSRDQISGRIKITGSEETIVREAKKEALALFRTLPELFDWWDNANPQKNKGFYVDYSNSIETPMQVTEDEYLVAHRIVENFQNQILQIVQYLESIPEENKEVFKNTKLEERIAEIIASRREKMKNRNPIKTTEDSSQEEIKDPKD</sequence>
<dbReference type="Proteomes" id="UP000007463">
    <property type="component" value="Chromosome"/>
</dbReference>
<gene>
    <name evidence="2" type="ordered locus">Fluta_0410</name>
</gene>
<evidence type="ECO:0008006" key="4">
    <source>
        <dbReference type="Google" id="ProtNLM"/>
    </source>
</evidence>
<dbReference type="HOGENOM" id="CLU_1088826_0_0_10"/>